<dbReference type="PANTHER" id="PTHR43335:SF2">
    <property type="entry name" value="ABC TRANSPORTER, ATP-BINDING PROTEIN"/>
    <property type="match status" value="1"/>
</dbReference>
<protein>
    <submittedName>
        <fullName evidence="6">ATP-binding cassette domain-containing protein</fullName>
    </submittedName>
</protein>
<dbReference type="InterPro" id="IPR003593">
    <property type="entry name" value="AAA+_ATPase"/>
</dbReference>
<dbReference type="PROSITE" id="PS50893">
    <property type="entry name" value="ABC_TRANSPORTER_2"/>
    <property type="match status" value="1"/>
</dbReference>
<dbReference type="Pfam" id="PF00005">
    <property type="entry name" value="ABC_tran"/>
    <property type="match status" value="1"/>
</dbReference>
<name>A0ABT8F9R3_9BACT</name>
<keyword evidence="7" id="KW-1185">Reference proteome</keyword>
<evidence type="ECO:0000313" key="7">
    <source>
        <dbReference type="Proteomes" id="UP001168552"/>
    </source>
</evidence>
<organism evidence="6 7">
    <name type="scientific">Shiella aurantiaca</name>
    <dbReference type="NCBI Taxonomy" id="3058365"/>
    <lineage>
        <taxon>Bacteria</taxon>
        <taxon>Pseudomonadati</taxon>
        <taxon>Bacteroidota</taxon>
        <taxon>Cytophagia</taxon>
        <taxon>Cytophagales</taxon>
        <taxon>Shiellaceae</taxon>
        <taxon>Shiella</taxon>
    </lineage>
</organism>
<dbReference type="InterPro" id="IPR027417">
    <property type="entry name" value="P-loop_NTPase"/>
</dbReference>
<evidence type="ECO:0000256" key="2">
    <source>
        <dbReference type="ARBA" id="ARBA00022448"/>
    </source>
</evidence>
<dbReference type="PANTHER" id="PTHR43335">
    <property type="entry name" value="ABC TRANSPORTER, ATP-BINDING PROTEIN"/>
    <property type="match status" value="1"/>
</dbReference>
<reference evidence="6" key="1">
    <citation type="submission" date="2023-06" db="EMBL/GenBank/DDBJ databases">
        <title>Cytophagales bacterium Strain LB-30, isolated from soil.</title>
        <authorList>
            <person name="Liu B."/>
        </authorList>
    </citation>
    <scope>NUCLEOTIDE SEQUENCE</scope>
    <source>
        <strain evidence="6">LB-30</strain>
    </source>
</reference>
<evidence type="ECO:0000259" key="5">
    <source>
        <dbReference type="PROSITE" id="PS50893"/>
    </source>
</evidence>
<dbReference type="PROSITE" id="PS00211">
    <property type="entry name" value="ABC_TRANSPORTER_1"/>
    <property type="match status" value="1"/>
</dbReference>
<comment type="similarity">
    <text evidence="1">Belongs to the ABC transporter superfamily.</text>
</comment>
<gene>
    <name evidence="6" type="ORF">QWY31_15870</name>
</gene>
<dbReference type="SMART" id="SM00382">
    <property type="entry name" value="AAA"/>
    <property type="match status" value="1"/>
</dbReference>
<dbReference type="Gene3D" id="3.40.50.300">
    <property type="entry name" value="P-loop containing nucleotide triphosphate hydrolases"/>
    <property type="match status" value="1"/>
</dbReference>
<dbReference type="SUPFAM" id="SSF52540">
    <property type="entry name" value="P-loop containing nucleoside triphosphate hydrolases"/>
    <property type="match status" value="1"/>
</dbReference>
<dbReference type="EMBL" id="JAUHJS010000010">
    <property type="protein sequence ID" value="MDN4166989.1"/>
    <property type="molecule type" value="Genomic_DNA"/>
</dbReference>
<keyword evidence="3" id="KW-0547">Nucleotide-binding</keyword>
<dbReference type="RefSeq" id="WP_320005527.1">
    <property type="nucleotide sequence ID" value="NZ_JAUHJS010000010.1"/>
</dbReference>
<evidence type="ECO:0000256" key="1">
    <source>
        <dbReference type="ARBA" id="ARBA00005417"/>
    </source>
</evidence>
<dbReference type="InterPro" id="IPR017871">
    <property type="entry name" value="ABC_transporter-like_CS"/>
</dbReference>
<keyword evidence="4 6" id="KW-0067">ATP-binding</keyword>
<evidence type="ECO:0000256" key="4">
    <source>
        <dbReference type="ARBA" id="ARBA00022840"/>
    </source>
</evidence>
<evidence type="ECO:0000313" key="6">
    <source>
        <dbReference type="EMBL" id="MDN4166989.1"/>
    </source>
</evidence>
<evidence type="ECO:0000256" key="3">
    <source>
        <dbReference type="ARBA" id="ARBA00022741"/>
    </source>
</evidence>
<feature type="domain" description="ABC transporter" evidence="5">
    <location>
        <begin position="5"/>
        <end position="228"/>
    </location>
</feature>
<sequence length="299" mass="32758">MSTVLHINNLSKNYGKVKALQNLDLHVEKGNIYGLLGPNGSGKTTTLGIILGVTNASSGEYSWFGEAPTAQVRRKIGAILESPTFYPYLSGEQNLKVICAIKQVPLTAIEPVLKMVNLFERKDDPFKGYSLGMKQRLAIASAMLADPSVLILDEPTNGLDPQGIAEIRELIVSIAQSGKTIILASHLLDEVQKVCTHFAVLKRGKKIYAGSVNEALAESETVEMSAPDMEALLHRAQSFTHLKSFQHENDKLVVKLEDGANVSDLHKHLIEGNIVLNHLTVKRKSLEKQFLELLAQAND</sequence>
<dbReference type="InterPro" id="IPR003439">
    <property type="entry name" value="ABC_transporter-like_ATP-bd"/>
</dbReference>
<dbReference type="Proteomes" id="UP001168552">
    <property type="component" value="Unassembled WGS sequence"/>
</dbReference>
<comment type="caution">
    <text evidence="6">The sequence shown here is derived from an EMBL/GenBank/DDBJ whole genome shotgun (WGS) entry which is preliminary data.</text>
</comment>
<keyword evidence="2" id="KW-0813">Transport</keyword>
<accession>A0ABT8F9R3</accession>
<dbReference type="GO" id="GO:0005524">
    <property type="term" value="F:ATP binding"/>
    <property type="evidence" value="ECO:0007669"/>
    <property type="project" value="UniProtKB-KW"/>
</dbReference>
<proteinExistence type="inferred from homology"/>